<dbReference type="PANTHER" id="PTHR11215">
    <property type="entry name" value="METAL DEPENDENT HYDROLASE - RELATED"/>
    <property type="match status" value="1"/>
</dbReference>
<feature type="non-terminal residue" evidence="3">
    <location>
        <position position="70"/>
    </location>
</feature>
<accession>H1W4U3</accession>
<gene>
    <name evidence="3" type="ORF">CH063_15869</name>
</gene>
<dbReference type="GO" id="GO:0005634">
    <property type="term" value="C:nucleus"/>
    <property type="evidence" value="ECO:0007669"/>
    <property type="project" value="TreeGrafter"/>
</dbReference>
<proteinExistence type="inferred from homology"/>
<dbReference type="GO" id="GO:0005737">
    <property type="term" value="C:cytoplasm"/>
    <property type="evidence" value="ECO:0007669"/>
    <property type="project" value="TreeGrafter"/>
</dbReference>
<feature type="compositionally biased region" description="Low complexity" evidence="2">
    <location>
        <begin position="47"/>
        <end position="70"/>
    </location>
</feature>
<reference evidence="4" key="1">
    <citation type="journal article" date="2012" name="Nat. Genet.">
        <title>Lifestyle transitions in plant pathogenic Colletotrichum fungi deciphered by genome and transcriptome analyses.</title>
        <authorList>
            <person name="O'Connell R.J."/>
            <person name="Thon M.R."/>
            <person name="Hacquard S."/>
            <person name="Amyotte S.G."/>
            <person name="Kleemann J."/>
            <person name="Torres M.F."/>
            <person name="Damm U."/>
            <person name="Buiate E.A."/>
            <person name="Epstein L."/>
            <person name="Alkan N."/>
            <person name="Altmueller J."/>
            <person name="Alvarado-Balderrama L."/>
            <person name="Bauser C.A."/>
            <person name="Becker C."/>
            <person name="Birren B.W."/>
            <person name="Chen Z."/>
            <person name="Choi J."/>
            <person name="Crouch J.A."/>
            <person name="Duvick J.P."/>
            <person name="Farman M.A."/>
            <person name="Gan P."/>
            <person name="Heiman D."/>
            <person name="Henrissat B."/>
            <person name="Howard R.J."/>
            <person name="Kabbage M."/>
            <person name="Koch C."/>
            <person name="Kracher B."/>
            <person name="Kubo Y."/>
            <person name="Law A.D."/>
            <person name="Lebrun M.-H."/>
            <person name="Lee Y.-H."/>
            <person name="Miyara I."/>
            <person name="Moore N."/>
            <person name="Neumann U."/>
            <person name="Nordstroem K."/>
            <person name="Panaccione D.G."/>
            <person name="Panstruga R."/>
            <person name="Place M."/>
            <person name="Proctor R.H."/>
            <person name="Prusky D."/>
            <person name="Rech G."/>
            <person name="Reinhardt R."/>
            <person name="Rollins J.A."/>
            <person name="Rounsley S."/>
            <person name="Schardl C.L."/>
            <person name="Schwartz D.C."/>
            <person name="Shenoy N."/>
            <person name="Shirasu K."/>
            <person name="Sikhakolli U.R."/>
            <person name="Stueber K."/>
            <person name="Sukno S.A."/>
            <person name="Sweigard J.A."/>
            <person name="Takano Y."/>
            <person name="Takahara H."/>
            <person name="Trail F."/>
            <person name="van der Does H.C."/>
            <person name="Voll L.M."/>
            <person name="Will I."/>
            <person name="Young S."/>
            <person name="Zeng Q."/>
            <person name="Zhang J."/>
            <person name="Zhou S."/>
            <person name="Dickman M.B."/>
            <person name="Schulze-Lefert P."/>
            <person name="Ver Loren van Themaat E."/>
            <person name="Ma L.-J."/>
            <person name="Vaillancourt L.J."/>
        </authorList>
    </citation>
    <scope>NUCLEOTIDE SEQUENCE [LARGE SCALE GENOMIC DNA]</scope>
    <source>
        <strain evidence="4">IMI 349063</strain>
    </source>
</reference>
<dbReference type="STRING" id="759273.H1W4U3"/>
<evidence type="ECO:0000256" key="1">
    <source>
        <dbReference type="ARBA" id="ARBA00010105"/>
    </source>
</evidence>
<dbReference type="HOGENOM" id="CLU_2764704_0_0_1"/>
<dbReference type="InterPro" id="IPR003226">
    <property type="entry name" value="MYG1_exonuclease"/>
</dbReference>
<evidence type="ECO:0000313" key="3">
    <source>
        <dbReference type="EMBL" id="CCF47506.1"/>
    </source>
</evidence>
<dbReference type="Proteomes" id="UP000007174">
    <property type="component" value="Unassembled WGS sequence"/>
</dbReference>
<dbReference type="EMBL" id="CACQ02009800">
    <property type="protein sequence ID" value="CCF47506.1"/>
    <property type="molecule type" value="Genomic_DNA"/>
</dbReference>
<protein>
    <submittedName>
        <fullName evidence="3">Uncharacterized protein</fullName>
    </submittedName>
</protein>
<dbReference type="Pfam" id="PF03690">
    <property type="entry name" value="MYG1_exonuc"/>
    <property type="match status" value="1"/>
</dbReference>
<dbReference type="VEuPathDB" id="FungiDB:CH63R_09101"/>
<organism evidence="3 4">
    <name type="scientific">Colletotrichum higginsianum (strain IMI 349063)</name>
    <name type="common">Crucifer anthracnose fungus</name>
    <dbReference type="NCBI Taxonomy" id="759273"/>
    <lineage>
        <taxon>Eukaryota</taxon>
        <taxon>Fungi</taxon>
        <taxon>Dikarya</taxon>
        <taxon>Ascomycota</taxon>
        <taxon>Pezizomycotina</taxon>
        <taxon>Sordariomycetes</taxon>
        <taxon>Hypocreomycetidae</taxon>
        <taxon>Glomerellales</taxon>
        <taxon>Glomerellaceae</taxon>
        <taxon>Colletotrichum</taxon>
        <taxon>Colletotrichum destructivum species complex</taxon>
    </lineage>
</organism>
<name>H1W4U3_COLHI</name>
<feature type="region of interest" description="Disordered" evidence="2">
    <location>
        <begin position="45"/>
        <end position="70"/>
    </location>
</feature>
<sequence length="70" mass="7452">MAENAAKRLKMSPVIIGTHNGHFHADEALAVHMLRKLPTYHDSQLTPYARLPSPSAPSSSSTGALLASSL</sequence>
<comment type="similarity">
    <text evidence="1">Belongs to the MYG1 family.</text>
</comment>
<dbReference type="PANTHER" id="PTHR11215:SF1">
    <property type="entry name" value="MYG1 EXONUCLEASE"/>
    <property type="match status" value="1"/>
</dbReference>
<evidence type="ECO:0000313" key="4">
    <source>
        <dbReference type="Proteomes" id="UP000007174"/>
    </source>
</evidence>
<dbReference type="AlphaFoldDB" id="H1W4U3"/>
<evidence type="ECO:0000256" key="2">
    <source>
        <dbReference type="SAM" id="MobiDB-lite"/>
    </source>
</evidence>